<evidence type="ECO:0000313" key="2">
    <source>
        <dbReference type="EMBL" id="MCQ9210397.1"/>
    </source>
</evidence>
<evidence type="ECO:0000313" key="3">
    <source>
        <dbReference type="Proteomes" id="UP001059480"/>
    </source>
</evidence>
<name>A0ABT1WPE4_9LACT</name>
<keyword evidence="1" id="KW-1133">Transmembrane helix</keyword>
<sequence>MPNTHYIAYMVGIILLAQVILVSLNHLIQVVIPNRLLSFLGVIALVMLGSYLVTGHPIVEGISSLRQLLLLMI</sequence>
<reference evidence="2" key="3">
    <citation type="journal article" date="2023" name="Microbiol. Resour. Announc.">
        <title>Draft Genome Sequence of Granulicatella sp. Strain S8, Isolated from a Marine Fish, Seriola quinqueradiata.</title>
        <authorList>
            <person name="Lee M."/>
            <person name="Farooq A."/>
            <person name="Jeong J.B."/>
            <person name="Jung M.Y."/>
        </authorList>
    </citation>
    <scope>NUCLEOTIDE SEQUENCE</scope>
    <source>
        <strain evidence="2">S8</strain>
    </source>
</reference>
<reference evidence="2" key="1">
    <citation type="submission" date="2022-07" db="EMBL/GenBank/DDBJ databases">
        <authorList>
            <person name="Jung M.-Y."/>
            <person name="Lee M."/>
        </authorList>
    </citation>
    <scope>NUCLEOTIDE SEQUENCE</scope>
    <source>
        <strain evidence="2">S8</strain>
    </source>
</reference>
<feature type="transmembrane region" description="Helical" evidence="1">
    <location>
        <begin position="6"/>
        <end position="24"/>
    </location>
</feature>
<dbReference type="EMBL" id="JANHNZ010000007">
    <property type="protein sequence ID" value="MCQ9210397.1"/>
    <property type="molecule type" value="Genomic_DNA"/>
</dbReference>
<dbReference type="Proteomes" id="UP001059480">
    <property type="component" value="Unassembled WGS sequence"/>
</dbReference>
<keyword evidence="1" id="KW-0472">Membrane</keyword>
<organism evidence="2 3">
    <name type="scientific">Granulicatella seriolae</name>
    <dbReference type="NCBI Taxonomy" id="2967226"/>
    <lineage>
        <taxon>Bacteria</taxon>
        <taxon>Bacillati</taxon>
        <taxon>Bacillota</taxon>
        <taxon>Bacilli</taxon>
        <taxon>Lactobacillales</taxon>
        <taxon>Carnobacteriaceae</taxon>
        <taxon>Granulicatella</taxon>
    </lineage>
</organism>
<dbReference type="RefSeq" id="WP_256945510.1">
    <property type="nucleotide sequence ID" value="NZ_JANHNZ010000007.1"/>
</dbReference>
<evidence type="ECO:0000256" key="1">
    <source>
        <dbReference type="SAM" id="Phobius"/>
    </source>
</evidence>
<reference evidence="2" key="2">
    <citation type="journal article" date="2023" name="Curr. Microbiol.">
        <title>Granulicatella seriolae sp. nov., a Novel Facultative Anaerobe Isolated from Yellowtail Marine Fish.</title>
        <authorList>
            <person name="Lee M."/>
            <person name="Choi Y.J."/>
            <person name="Farooq A."/>
            <person name="Jeong J.B."/>
            <person name="Jung M.Y."/>
        </authorList>
    </citation>
    <scope>NUCLEOTIDE SEQUENCE</scope>
    <source>
        <strain evidence="2">S8</strain>
    </source>
</reference>
<keyword evidence="3" id="KW-1185">Reference proteome</keyword>
<protein>
    <submittedName>
        <fullName evidence="2">Uncharacterized protein</fullName>
    </submittedName>
</protein>
<proteinExistence type="predicted"/>
<gene>
    <name evidence="2" type="ORF">NPA36_07515</name>
</gene>
<feature type="transmembrane region" description="Helical" evidence="1">
    <location>
        <begin position="36"/>
        <end position="59"/>
    </location>
</feature>
<accession>A0ABT1WPE4</accession>
<comment type="caution">
    <text evidence="2">The sequence shown here is derived from an EMBL/GenBank/DDBJ whole genome shotgun (WGS) entry which is preliminary data.</text>
</comment>
<keyword evidence="1" id="KW-0812">Transmembrane</keyword>